<dbReference type="EMBL" id="BPQQ01000014">
    <property type="protein sequence ID" value="GJD99308.1"/>
    <property type="molecule type" value="Genomic_DNA"/>
</dbReference>
<proteinExistence type="predicted"/>
<reference evidence="3" key="2">
    <citation type="submission" date="2021-08" db="EMBL/GenBank/DDBJ databases">
        <authorList>
            <person name="Tani A."/>
            <person name="Ola A."/>
            <person name="Ogura Y."/>
            <person name="Katsura K."/>
            <person name="Hayashi T."/>
        </authorList>
    </citation>
    <scope>NUCLEOTIDE SEQUENCE</scope>
    <source>
        <strain evidence="3">DSM 17168</strain>
    </source>
</reference>
<evidence type="ECO:0000256" key="1">
    <source>
        <dbReference type="SAM" id="MobiDB-lite"/>
    </source>
</evidence>
<protein>
    <recommendedName>
        <fullName evidence="2">Flagellar hook-length control protein-like C-terminal domain-containing protein</fullName>
    </recommendedName>
</protein>
<feature type="region of interest" description="Disordered" evidence="1">
    <location>
        <begin position="98"/>
        <end position="131"/>
    </location>
</feature>
<gene>
    <name evidence="3" type="ORF">GMJLKIPL_1224</name>
</gene>
<feature type="compositionally biased region" description="Low complexity" evidence="1">
    <location>
        <begin position="186"/>
        <end position="196"/>
    </location>
</feature>
<reference evidence="3" key="1">
    <citation type="journal article" date="2021" name="Front. Microbiol.">
        <title>Comprehensive Comparative Genomics and Phenotyping of Methylobacterium Species.</title>
        <authorList>
            <person name="Alessa O."/>
            <person name="Ogura Y."/>
            <person name="Fujitani Y."/>
            <person name="Takami H."/>
            <person name="Hayashi T."/>
            <person name="Sahin N."/>
            <person name="Tani A."/>
        </authorList>
    </citation>
    <scope>NUCLEOTIDE SEQUENCE</scope>
    <source>
        <strain evidence="3">DSM 17168</strain>
    </source>
</reference>
<feature type="compositionally biased region" description="Pro residues" evidence="1">
    <location>
        <begin position="176"/>
        <end position="185"/>
    </location>
</feature>
<dbReference type="InterPro" id="IPR038610">
    <property type="entry name" value="FliK-like_C_sf"/>
</dbReference>
<feature type="compositionally biased region" description="Low complexity" evidence="1">
    <location>
        <begin position="342"/>
        <end position="362"/>
    </location>
</feature>
<feature type="compositionally biased region" description="Low complexity" evidence="1">
    <location>
        <begin position="369"/>
        <end position="384"/>
    </location>
</feature>
<dbReference type="Gene3D" id="3.30.750.140">
    <property type="match status" value="1"/>
</dbReference>
<feature type="compositionally biased region" description="Low complexity" evidence="1">
    <location>
        <begin position="263"/>
        <end position="289"/>
    </location>
</feature>
<name>A0ABQ4S7Z6_9HYPH</name>
<feature type="domain" description="Flagellar hook-length control protein-like C-terminal" evidence="2">
    <location>
        <begin position="560"/>
        <end position="623"/>
    </location>
</feature>
<sequence length="686" mass="67349">MSMLDPLPLLAPRPPEAPAGRTVQDDADAFGAVLDAFTARDGARPAPGQAEAWPQPEAASAEPDRDPSAAHPARPAGGEAPAASIAALLAASAGFAAPPAPGPATSDDARPAGTTVGMSPPVRPETEPPGLIPRITVLARETHFAPVMPVGAKAPEVHETGAAVPDRPSATLGDPPSAPQVPPAAPATSQATPPAVRKAGVAVPHAQANEAGAAMLSAPLRAFERAAAAPVALRPLQETPAAWSPPQAAGESPLAAPKAPSGAPETPTEAPLAALDQAPAARGSSRPATTAPPPAVPKVPSAAPDAPSPAPMAAAEESGPAHHPASPDSGLVTPHGQALSQAATAVARPAAAAAETAARPAPGSGGAGSAASPAPRAEPAALPATGATPDKTAEATPAERPIRPGDASASEGSGSTPPARAVPTEPRGGPGQPSSPVAAAAAPPRSIGEPLPQAGLPPPAASPHSPQEGSSPAHAAGRSVSGAVPTERESPRGREAAGEAGPPAPAPLPEAAQAGTPPAPPARPAEPALASATLPALVRSLAAQMPPTGLVPGAGPLRILTLQLHPADLGAVTVRMRLRDGDLEMNLGASRAETAELLRKDAGVLTDLLRGSGYRPEILTIQAEPRAEAGTRTPAFADAPPQGGSGADHPARRGPQDHAGERTPSSRDTSDDPAPSLAPRSSGVYL</sequence>
<keyword evidence="4" id="KW-1185">Reference proteome</keyword>
<feature type="compositionally biased region" description="Low complexity" evidence="1">
    <location>
        <begin position="432"/>
        <end position="454"/>
    </location>
</feature>
<evidence type="ECO:0000259" key="2">
    <source>
        <dbReference type="Pfam" id="PF02120"/>
    </source>
</evidence>
<feature type="region of interest" description="Disordered" evidence="1">
    <location>
        <begin position="623"/>
        <end position="686"/>
    </location>
</feature>
<evidence type="ECO:0000313" key="3">
    <source>
        <dbReference type="EMBL" id="GJD99308.1"/>
    </source>
</evidence>
<dbReference type="CDD" id="cd17470">
    <property type="entry name" value="T3SS_Flik_C"/>
    <property type="match status" value="1"/>
</dbReference>
<dbReference type="Proteomes" id="UP001055153">
    <property type="component" value="Unassembled WGS sequence"/>
</dbReference>
<feature type="compositionally biased region" description="Low complexity" evidence="1">
    <location>
        <begin position="298"/>
        <end position="318"/>
    </location>
</feature>
<dbReference type="Pfam" id="PF02120">
    <property type="entry name" value="Flg_hook"/>
    <property type="match status" value="1"/>
</dbReference>
<feature type="compositionally biased region" description="Low complexity" evidence="1">
    <location>
        <begin position="69"/>
        <end position="81"/>
    </location>
</feature>
<organism evidence="3 4">
    <name type="scientific">Methylobacterium isbiliense</name>
    <dbReference type="NCBI Taxonomy" id="315478"/>
    <lineage>
        <taxon>Bacteria</taxon>
        <taxon>Pseudomonadati</taxon>
        <taxon>Pseudomonadota</taxon>
        <taxon>Alphaproteobacteria</taxon>
        <taxon>Hyphomicrobiales</taxon>
        <taxon>Methylobacteriaceae</taxon>
        <taxon>Methylobacterium</taxon>
    </lineage>
</organism>
<feature type="region of interest" description="Disordered" evidence="1">
    <location>
        <begin position="1"/>
        <end position="81"/>
    </location>
</feature>
<comment type="caution">
    <text evidence="3">The sequence shown here is derived from an EMBL/GenBank/DDBJ whole genome shotgun (WGS) entry which is preliminary data.</text>
</comment>
<feature type="compositionally biased region" description="Basic and acidic residues" evidence="1">
    <location>
        <begin position="486"/>
        <end position="497"/>
    </location>
</feature>
<feature type="region of interest" description="Disordered" evidence="1">
    <location>
        <begin position="240"/>
        <end position="528"/>
    </location>
</feature>
<feature type="region of interest" description="Disordered" evidence="1">
    <location>
        <begin position="163"/>
        <end position="201"/>
    </location>
</feature>
<dbReference type="InterPro" id="IPR021136">
    <property type="entry name" value="Flagellar_hook_control-like_C"/>
</dbReference>
<evidence type="ECO:0000313" key="4">
    <source>
        <dbReference type="Proteomes" id="UP001055153"/>
    </source>
</evidence>
<accession>A0ABQ4S7Z6</accession>
<feature type="compositionally biased region" description="Basic and acidic residues" evidence="1">
    <location>
        <begin position="649"/>
        <end position="670"/>
    </location>
</feature>